<reference evidence="2 3" key="1">
    <citation type="submission" date="2020-07" db="EMBL/GenBank/DDBJ databases">
        <title>Sequencing the genomes of 1000 actinobacteria strains.</title>
        <authorList>
            <person name="Klenk H.-P."/>
        </authorList>
    </citation>
    <scope>NUCLEOTIDE SEQUENCE [LARGE SCALE GENOMIC DNA]</scope>
    <source>
        <strain evidence="2 3">CXB654</strain>
    </source>
</reference>
<feature type="compositionally biased region" description="Pro residues" evidence="1">
    <location>
        <begin position="19"/>
        <end position="34"/>
    </location>
</feature>
<dbReference type="AlphaFoldDB" id="A0A852U5N5"/>
<proteinExistence type="predicted"/>
<evidence type="ECO:0000313" key="3">
    <source>
        <dbReference type="Proteomes" id="UP000589036"/>
    </source>
</evidence>
<evidence type="ECO:0000313" key="2">
    <source>
        <dbReference type="EMBL" id="NYE50895.1"/>
    </source>
</evidence>
<dbReference type="EMBL" id="JACCCC010000001">
    <property type="protein sequence ID" value="NYE50895.1"/>
    <property type="molecule type" value="Genomic_DNA"/>
</dbReference>
<organism evidence="2 3">
    <name type="scientific">Spinactinospora alkalitolerans</name>
    <dbReference type="NCBI Taxonomy" id="687207"/>
    <lineage>
        <taxon>Bacteria</taxon>
        <taxon>Bacillati</taxon>
        <taxon>Actinomycetota</taxon>
        <taxon>Actinomycetes</taxon>
        <taxon>Streptosporangiales</taxon>
        <taxon>Nocardiopsidaceae</taxon>
        <taxon>Spinactinospora</taxon>
    </lineage>
</organism>
<sequence>MRLIRTLYASLFEARRRPNQPPPRHARTPWPPVPRASRKSPVPEPRPKERRAKRPRSYAAAPVAVPDSDRFGELGARHRHRWHLAYAPGQAAPYQAHHRARTGIVLAAGDPDTLDFALTAFTPPSYVRPYLDHRPARGRRPITAGVI</sequence>
<feature type="region of interest" description="Disordered" evidence="1">
    <location>
        <begin position="13"/>
        <end position="64"/>
    </location>
</feature>
<dbReference type="Proteomes" id="UP000589036">
    <property type="component" value="Unassembled WGS sequence"/>
</dbReference>
<name>A0A852U5N5_9ACTN</name>
<gene>
    <name evidence="2" type="ORF">HDA32_006015</name>
</gene>
<accession>A0A852U5N5</accession>
<keyword evidence="3" id="KW-1185">Reference proteome</keyword>
<protein>
    <submittedName>
        <fullName evidence="2">Uncharacterized protein</fullName>
    </submittedName>
</protein>
<dbReference type="RefSeq" id="WP_179646302.1">
    <property type="nucleotide sequence ID" value="NZ_BAAAYY010000005.1"/>
</dbReference>
<comment type="caution">
    <text evidence="2">The sequence shown here is derived from an EMBL/GenBank/DDBJ whole genome shotgun (WGS) entry which is preliminary data.</text>
</comment>
<evidence type="ECO:0000256" key="1">
    <source>
        <dbReference type="SAM" id="MobiDB-lite"/>
    </source>
</evidence>